<feature type="compositionally biased region" description="Basic and acidic residues" evidence="9">
    <location>
        <begin position="25"/>
        <end position="49"/>
    </location>
</feature>
<protein>
    <recommendedName>
        <fullName evidence="1">non-specific serine/threonine protein kinase</fullName>
        <ecNumber evidence="1">2.7.11.1</ecNumber>
    </recommendedName>
</protein>
<dbReference type="AlphaFoldDB" id="A0A3N4LLP0"/>
<feature type="domain" description="Serine/threonine-protein kinase haspin C-terminal" evidence="10">
    <location>
        <begin position="330"/>
        <end position="437"/>
    </location>
</feature>
<dbReference type="SMART" id="SM01331">
    <property type="entry name" value="DUF3635"/>
    <property type="match status" value="1"/>
</dbReference>
<dbReference type="Pfam" id="PF12330">
    <property type="entry name" value="Haspin_kinase"/>
    <property type="match status" value="1"/>
</dbReference>
<comment type="catalytic activity">
    <reaction evidence="7">
        <text>L-threonyl-[protein] + ATP = O-phospho-L-threonyl-[protein] + ADP + H(+)</text>
        <dbReference type="Rhea" id="RHEA:46608"/>
        <dbReference type="Rhea" id="RHEA-COMP:11060"/>
        <dbReference type="Rhea" id="RHEA-COMP:11605"/>
        <dbReference type="ChEBI" id="CHEBI:15378"/>
        <dbReference type="ChEBI" id="CHEBI:30013"/>
        <dbReference type="ChEBI" id="CHEBI:30616"/>
        <dbReference type="ChEBI" id="CHEBI:61977"/>
        <dbReference type="ChEBI" id="CHEBI:456216"/>
        <dbReference type="EC" id="2.7.11.1"/>
    </reaction>
</comment>
<evidence type="ECO:0000256" key="3">
    <source>
        <dbReference type="ARBA" id="ARBA00022679"/>
    </source>
</evidence>
<feature type="compositionally biased region" description="Acidic residues" evidence="9">
    <location>
        <begin position="50"/>
        <end position="61"/>
    </location>
</feature>
<comment type="catalytic activity">
    <reaction evidence="8">
        <text>L-seryl-[protein] + ATP = O-phospho-L-seryl-[protein] + ADP + H(+)</text>
        <dbReference type="Rhea" id="RHEA:17989"/>
        <dbReference type="Rhea" id="RHEA-COMP:9863"/>
        <dbReference type="Rhea" id="RHEA-COMP:11604"/>
        <dbReference type="ChEBI" id="CHEBI:15378"/>
        <dbReference type="ChEBI" id="CHEBI:29999"/>
        <dbReference type="ChEBI" id="CHEBI:30616"/>
        <dbReference type="ChEBI" id="CHEBI:83421"/>
        <dbReference type="ChEBI" id="CHEBI:456216"/>
        <dbReference type="EC" id="2.7.11.1"/>
    </reaction>
</comment>
<dbReference type="GO" id="GO:0005524">
    <property type="term" value="F:ATP binding"/>
    <property type="evidence" value="ECO:0007669"/>
    <property type="project" value="UniProtKB-KW"/>
</dbReference>
<dbReference type="SUPFAM" id="SSF56112">
    <property type="entry name" value="Protein kinase-like (PK-like)"/>
    <property type="match status" value="1"/>
</dbReference>
<evidence type="ECO:0000313" key="12">
    <source>
        <dbReference type="Proteomes" id="UP000267821"/>
    </source>
</evidence>
<accession>A0A3N4LLP0</accession>
<keyword evidence="6" id="KW-0067">ATP-binding</keyword>
<gene>
    <name evidence="11" type="ORF">L211DRAFT_827099</name>
</gene>
<keyword evidence="3" id="KW-0808">Transferase</keyword>
<name>A0A3N4LLP0_9PEZI</name>
<evidence type="ECO:0000256" key="7">
    <source>
        <dbReference type="ARBA" id="ARBA00047899"/>
    </source>
</evidence>
<dbReference type="GO" id="GO:0000278">
    <property type="term" value="P:mitotic cell cycle"/>
    <property type="evidence" value="ECO:0007669"/>
    <property type="project" value="TreeGrafter"/>
</dbReference>
<dbReference type="EC" id="2.7.11.1" evidence="1"/>
<sequence length="486" mass="54360">MGEYEVYSDSEGEAKEKEKEEEEKEEKKEKREALQPKHDPAPGEASKQEEQEEEEEEEDWSEWGKSIATEAELNQLLSLCTGNEVIDFNEHIQSELKSSTLSKLGEASYSEVFLQTPHTKSSPPPARTVLKIIPFGYPTQCPLKQIYDELLITVSMAPIPGFIGFHSAHIVRGPFPQPLLDLWDHWDQHVKAGGSENDRPDFYNEGQLFAVIGLEDGGRDLEAWSFKGEVDGEGGWREAREVFWRVAGALARGEEEREFEHRDLHFGNIVIKRVPIEVGESEDEMLRNLSLDDEGGVIARTQLQVSLIDYTLSRARGAYGLLSFTPLDDEALFEGKGDYQFDIYRFMRSHLQTLTPNPPLNPLTGLPELDWSQPTPATNLYWLHYLLHILLHKKKELRKPPAQSTSSRSRSKGPSGGGGGGIAGFAEEDVLAFRELEGLYKVLDCRPRGSKRGAPVEESGWGGFGEGASGFVRWAVGEGVVGYGEL</sequence>
<evidence type="ECO:0000313" key="11">
    <source>
        <dbReference type="EMBL" id="RPB22272.1"/>
    </source>
</evidence>
<reference evidence="11 12" key="1">
    <citation type="journal article" date="2018" name="Nat. Ecol. Evol.">
        <title>Pezizomycetes genomes reveal the molecular basis of ectomycorrhizal truffle lifestyle.</title>
        <authorList>
            <person name="Murat C."/>
            <person name="Payen T."/>
            <person name="Noel B."/>
            <person name="Kuo A."/>
            <person name="Morin E."/>
            <person name="Chen J."/>
            <person name="Kohler A."/>
            <person name="Krizsan K."/>
            <person name="Balestrini R."/>
            <person name="Da Silva C."/>
            <person name="Montanini B."/>
            <person name="Hainaut M."/>
            <person name="Levati E."/>
            <person name="Barry K.W."/>
            <person name="Belfiori B."/>
            <person name="Cichocki N."/>
            <person name="Clum A."/>
            <person name="Dockter R.B."/>
            <person name="Fauchery L."/>
            <person name="Guy J."/>
            <person name="Iotti M."/>
            <person name="Le Tacon F."/>
            <person name="Lindquist E.A."/>
            <person name="Lipzen A."/>
            <person name="Malagnac F."/>
            <person name="Mello A."/>
            <person name="Molinier V."/>
            <person name="Miyauchi S."/>
            <person name="Poulain J."/>
            <person name="Riccioni C."/>
            <person name="Rubini A."/>
            <person name="Sitrit Y."/>
            <person name="Splivallo R."/>
            <person name="Traeger S."/>
            <person name="Wang M."/>
            <person name="Zifcakova L."/>
            <person name="Wipf D."/>
            <person name="Zambonelli A."/>
            <person name="Paolocci F."/>
            <person name="Nowrousian M."/>
            <person name="Ottonello S."/>
            <person name="Baldrian P."/>
            <person name="Spatafora J.W."/>
            <person name="Henrissat B."/>
            <person name="Nagy L.G."/>
            <person name="Aury J.M."/>
            <person name="Wincker P."/>
            <person name="Grigoriev I.V."/>
            <person name="Bonfante P."/>
            <person name="Martin F.M."/>
        </authorList>
    </citation>
    <scope>NUCLEOTIDE SEQUENCE [LARGE SCALE GENOMIC DNA]</scope>
    <source>
        <strain evidence="11 12">ATCC MYA-4762</strain>
    </source>
</reference>
<feature type="compositionally biased region" description="Acidic residues" evidence="9">
    <location>
        <begin position="1"/>
        <end position="11"/>
    </location>
</feature>
<keyword evidence="4" id="KW-0547">Nucleotide-binding</keyword>
<dbReference type="Proteomes" id="UP000267821">
    <property type="component" value="Unassembled WGS sequence"/>
</dbReference>
<evidence type="ECO:0000256" key="9">
    <source>
        <dbReference type="SAM" id="MobiDB-lite"/>
    </source>
</evidence>
<dbReference type="EMBL" id="ML121553">
    <property type="protein sequence ID" value="RPB22272.1"/>
    <property type="molecule type" value="Genomic_DNA"/>
</dbReference>
<evidence type="ECO:0000256" key="2">
    <source>
        <dbReference type="ARBA" id="ARBA00022527"/>
    </source>
</evidence>
<dbReference type="STRING" id="1051890.A0A3N4LLP0"/>
<dbReference type="InterPro" id="IPR024604">
    <property type="entry name" value="GSG2_C"/>
</dbReference>
<keyword evidence="12" id="KW-1185">Reference proteome</keyword>
<keyword evidence="5" id="KW-0418">Kinase</keyword>
<evidence type="ECO:0000256" key="8">
    <source>
        <dbReference type="ARBA" id="ARBA00048679"/>
    </source>
</evidence>
<dbReference type="Gene3D" id="1.10.510.10">
    <property type="entry name" value="Transferase(Phosphotransferase) domain 1"/>
    <property type="match status" value="1"/>
</dbReference>
<dbReference type="InterPro" id="IPR011009">
    <property type="entry name" value="Kinase-like_dom_sf"/>
</dbReference>
<evidence type="ECO:0000256" key="1">
    <source>
        <dbReference type="ARBA" id="ARBA00012513"/>
    </source>
</evidence>
<dbReference type="GO" id="GO:0035556">
    <property type="term" value="P:intracellular signal transduction"/>
    <property type="evidence" value="ECO:0007669"/>
    <property type="project" value="TreeGrafter"/>
</dbReference>
<feature type="region of interest" description="Disordered" evidence="9">
    <location>
        <begin position="398"/>
        <end position="420"/>
    </location>
</feature>
<dbReference type="InParanoid" id="A0A3N4LLP0"/>
<feature type="region of interest" description="Disordered" evidence="9">
    <location>
        <begin position="1"/>
        <end position="62"/>
    </location>
</feature>
<organism evidence="11 12">
    <name type="scientific">Terfezia boudieri ATCC MYA-4762</name>
    <dbReference type="NCBI Taxonomy" id="1051890"/>
    <lineage>
        <taxon>Eukaryota</taxon>
        <taxon>Fungi</taxon>
        <taxon>Dikarya</taxon>
        <taxon>Ascomycota</taxon>
        <taxon>Pezizomycotina</taxon>
        <taxon>Pezizomycetes</taxon>
        <taxon>Pezizales</taxon>
        <taxon>Pezizaceae</taxon>
        <taxon>Terfezia</taxon>
    </lineage>
</organism>
<keyword evidence="2" id="KW-0723">Serine/threonine-protein kinase</keyword>
<dbReference type="GO" id="GO:0072354">
    <property type="term" value="F:histone H3T3 kinase activity"/>
    <property type="evidence" value="ECO:0007669"/>
    <property type="project" value="TreeGrafter"/>
</dbReference>
<dbReference type="PANTHER" id="PTHR24419">
    <property type="entry name" value="INTERLEUKIN-1 RECEPTOR-ASSOCIATED KINASE"/>
    <property type="match status" value="1"/>
</dbReference>
<evidence type="ECO:0000256" key="4">
    <source>
        <dbReference type="ARBA" id="ARBA00022741"/>
    </source>
</evidence>
<evidence type="ECO:0000259" key="10">
    <source>
        <dbReference type="SMART" id="SM01331"/>
    </source>
</evidence>
<dbReference type="PANTHER" id="PTHR24419:SF18">
    <property type="entry name" value="SERINE_THREONINE-PROTEIN KINASE HASPIN"/>
    <property type="match status" value="1"/>
</dbReference>
<dbReference type="GO" id="GO:0005737">
    <property type="term" value="C:cytoplasm"/>
    <property type="evidence" value="ECO:0007669"/>
    <property type="project" value="TreeGrafter"/>
</dbReference>
<dbReference type="OrthoDB" id="5327538at2759"/>
<evidence type="ECO:0000256" key="5">
    <source>
        <dbReference type="ARBA" id="ARBA00022777"/>
    </source>
</evidence>
<evidence type="ECO:0000256" key="6">
    <source>
        <dbReference type="ARBA" id="ARBA00022840"/>
    </source>
</evidence>
<dbReference type="GO" id="GO:0005634">
    <property type="term" value="C:nucleus"/>
    <property type="evidence" value="ECO:0007669"/>
    <property type="project" value="TreeGrafter"/>
</dbReference>
<proteinExistence type="predicted"/>
<dbReference type="Gene3D" id="3.30.200.20">
    <property type="entry name" value="Phosphorylase Kinase, domain 1"/>
    <property type="match status" value="1"/>
</dbReference>